<proteinExistence type="predicted"/>
<dbReference type="Pfam" id="PF12691">
    <property type="entry name" value="Phage_tail_terminator_6"/>
    <property type="match status" value="1"/>
</dbReference>
<protein>
    <submittedName>
        <fullName evidence="1">Uncharacterized protein</fullName>
    </submittedName>
</protein>
<evidence type="ECO:0000313" key="1">
    <source>
        <dbReference type="EMBL" id="KKM06756.1"/>
    </source>
</evidence>
<sequence>MNAPCKDIAGILNDESSLGLTKNVDLFYSFLPPEKTEVIGANIVSVMDNGGDEPMLQLQKVDSDYYFPSVNVQVRNTDFDTGYAQMFAIFQFLHGTNAVVVDSTYYALIKAINEPQLLHRDQNTRYVFVVNFDVQRRPN</sequence>
<organism evidence="1">
    <name type="scientific">marine sediment metagenome</name>
    <dbReference type="NCBI Taxonomy" id="412755"/>
    <lineage>
        <taxon>unclassified sequences</taxon>
        <taxon>metagenomes</taxon>
        <taxon>ecological metagenomes</taxon>
    </lineage>
</organism>
<dbReference type="EMBL" id="LAZR01015920">
    <property type="protein sequence ID" value="KKM06756.1"/>
    <property type="molecule type" value="Genomic_DNA"/>
</dbReference>
<gene>
    <name evidence="1" type="ORF">LCGC14_1740850</name>
</gene>
<reference evidence="1" key="1">
    <citation type="journal article" date="2015" name="Nature">
        <title>Complex archaea that bridge the gap between prokaryotes and eukaryotes.</title>
        <authorList>
            <person name="Spang A."/>
            <person name="Saw J.H."/>
            <person name="Jorgensen S.L."/>
            <person name="Zaremba-Niedzwiedzka K."/>
            <person name="Martijn J."/>
            <person name="Lind A.E."/>
            <person name="van Eijk R."/>
            <person name="Schleper C."/>
            <person name="Guy L."/>
            <person name="Ettema T.J."/>
        </authorList>
    </citation>
    <scope>NUCLEOTIDE SEQUENCE</scope>
</reference>
<dbReference type="AlphaFoldDB" id="A0A0F9JM11"/>
<comment type="caution">
    <text evidence="1">The sequence shown here is derived from an EMBL/GenBank/DDBJ whole genome shotgun (WGS) entry which is preliminary data.</text>
</comment>
<name>A0A0F9JM11_9ZZZZ</name>
<accession>A0A0F9JM11</accession>
<dbReference type="InterPro" id="IPR024411">
    <property type="entry name" value="Tail_terminator_phage"/>
</dbReference>